<dbReference type="PANTHER" id="PTHR43166">
    <property type="entry name" value="AMINO ACID IMPORT ATP-BINDING PROTEIN"/>
    <property type="match status" value="1"/>
</dbReference>
<comment type="similarity">
    <text evidence="1">Belongs to the ABC transporter superfamily.</text>
</comment>
<evidence type="ECO:0000256" key="1">
    <source>
        <dbReference type="ARBA" id="ARBA00005417"/>
    </source>
</evidence>
<comment type="caution">
    <text evidence="7">The sequence shown here is derived from an EMBL/GenBank/DDBJ whole genome shotgun (WGS) entry which is preliminary data.</text>
</comment>
<dbReference type="PROSITE" id="PS50893">
    <property type="entry name" value="ABC_TRANSPORTER_2"/>
    <property type="match status" value="1"/>
</dbReference>
<dbReference type="Pfam" id="PF00005">
    <property type="entry name" value="ABC_tran"/>
    <property type="match status" value="1"/>
</dbReference>
<evidence type="ECO:0000256" key="5">
    <source>
        <dbReference type="SAM" id="Coils"/>
    </source>
</evidence>
<accession>A0ABR7HL94</accession>
<keyword evidence="4 7" id="KW-0067">ATP-binding</keyword>
<organism evidence="7 8">
    <name type="scientific">Ruminococcus intestinalis</name>
    <dbReference type="NCBI Taxonomy" id="2763066"/>
    <lineage>
        <taxon>Bacteria</taxon>
        <taxon>Bacillati</taxon>
        <taxon>Bacillota</taxon>
        <taxon>Clostridia</taxon>
        <taxon>Eubacteriales</taxon>
        <taxon>Oscillospiraceae</taxon>
        <taxon>Ruminococcus</taxon>
    </lineage>
</organism>
<dbReference type="SMART" id="SM00382">
    <property type="entry name" value="AAA"/>
    <property type="match status" value="1"/>
</dbReference>
<dbReference type="Proteomes" id="UP000636755">
    <property type="component" value="Unassembled WGS sequence"/>
</dbReference>
<dbReference type="InterPro" id="IPR027417">
    <property type="entry name" value="P-loop_NTPase"/>
</dbReference>
<name>A0ABR7HL94_9FIRM</name>
<dbReference type="CDD" id="cd03262">
    <property type="entry name" value="ABC_HisP_GlnQ"/>
    <property type="match status" value="1"/>
</dbReference>
<proteinExistence type="inferred from homology"/>
<evidence type="ECO:0000313" key="7">
    <source>
        <dbReference type="EMBL" id="MBC5728236.1"/>
    </source>
</evidence>
<feature type="domain" description="ABC transporter" evidence="6">
    <location>
        <begin position="6"/>
        <end position="240"/>
    </location>
</feature>
<sequence length="249" mass="28286">MSQELLKIENLTKRYDDNTVLQSINMTVRQGEVVVIIGPSGCGKSTFLRCINGLEPIQEGTISFEGELIDRKSKNIAEIRQKIGMVFQNYELFPHLTVMDNILLAPTKVQKRNKEEVKKEAEELLEKVGLSEKSNSYPRQLSGGQKQRVAIVRALCMHPDILLFDEVTAALDPEMVREVLDVMLGLAKQGRTMLIVTHEMQFARAVADRIVFFDGGHIVEEGKPEEFFTNPKTERAKKFLDIFEFDSIK</sequence>
<dbReference type="Gene3D" id="3.40.50.300">
    <property type="entry name" value="P-loop containing nucleotide triphosphate hydrolases"/>
    <property type="match status" value="1"/>
</dbReference>
<evidence type="ECO:0000256" key="2">
    <source>
        <dbReference type="ARBA" id="ARBA00022448"/>
    </source>
</evidence>
<dbReference type="InterPro" id="IPR003593">
    <property type="entry name" value="AAA+_ATPase"/>
</dbReference>
<evidence type="ECO:0000313" key="8">
    <source>
        <dbReference type="Proteomes" id="UP000636755"/>
    </source>
</evidence>
<dbReference type="GO" id="GO:0005524">
    <property type="term" value="F:ATP binding"/>
    <property type="evidence" value="ECO:0007669"/>
    <property type="project" value="UniProtKB-KW"/>
</dbReference>
<evidence type="ECO:0000256" key="4">
    <source>
        <dbReference type="ARBA" id="ARBA00022840"/>
    </source>
</evidence>
<dbReference type="PROSITE" id="PS00211">
    <property type="entry name" value="ABC_TRANSPORTER_1"/>
    <property type="match status" value="1"/>
</dbReference>
<reference evidence="7 8" key="1">
    <citation type="submission" date="2020-08" db="EMBL/GenBank/DDBJ databases">
        <title>Genome public.</title>
        <authorList>
            <person name="Liu C."/>
            <person name="Sun Q."/>
        </authorList>
    </citation>
    <scope>NUCLEOTIDE SEQUENCE [LARGE SCALE GENOMIC DNA]</scope>
    <source>
        <strain evidence="7 8">NSJ-71</strain>
    </source>
</reference>
<dbReference type="RefSeq" id="WP_022234872.1">
    <property type="nucleotide sequence ID" value="NZ_JACOPS010000003.1"/>
</dbReference>
<gene>
    <name evidence="7" type="ORF">H8R91_06850</name>
</gene>
<feature type="coiled-coil region" evidence="5">
    <location>
        <begin position="107"/>
        <end position="134"/>
    </location>
</feature>
<keyword evidence="2" id="KW-0813">Transport</keyword>
<evidence type="ECO:0000256" key="3">
    <source>
        <dbReference type="ARBA" id="ARBA00022741"/>
    </source>
</evidence>
<evidence type="ECO:0000259" key="6">
    <source>
        <dbReference type="PROSITE" id="PS50893"/>
    </source>
</evidence>
<dbReference type="PANTHER" id="PTHR43166:SF4">
    <property type="entry name" value="PHOSPHONATES IMPORT ATP-BINDING PROTEIN PHNC"/>
    <property type="match status" value="1"/>
</dbReference>
<keyword evidence="5" id="KW-0175">Coiled coil</keyword>
<dbReference type="InterPro" id="IPR017871">
    <property type="entry name" value="ABC_transporter-like_CS"/>
</dbReference>
<dbReference type="InterPro" id="IPR030679">
    <property type="entry name" value="ABC_ATPase_HisP-typ"/>
</dbReference>
<dbReference type="EMBL" id="JACOPS010000003">
    <property type="protein sequence ID" value="MBC5728236.1"/>
    <property type="molecule type" value="Genomic_DNA"/>
</dbReference>
<dbReference type="SUPFAM" id="SSF52540">
    <property type="entry name" value="P-loop containing nucleoside triphosphate hydrolases"/>
    <property type="match status" value="1"/>
</dbReference>
<dbReference type="InterPro" id="IPR003439">
    <property type="entry name" value="ABC_transporter-like_ATP-bd"/>
</dbReference>
<dbReference type="InterPro" id="IPR050086">
    <property type="entry name" value="MetN_ABC_transporter-like"/>
</dbReference>
<keyword evidence="8" id="KW-1185">Reference proteome</keyword>
<protein>
    <submittedName>
        <fullName evidence="7">Amino acid ABC transporter ATP-binding protein</fullName>
    </submittedName>
</protein>
<dbReference type="PIRSF" id="PIRSF039085">
    <property type="entry name" value="ABC_ATPase_HisP"/>
    <property type="match status" value="1"/>
</dbReference>
<keyword evidence="3" id="KW-0547">Nucleotide-binding</keyword>